<reference evidence="2" key="1">
    <citation type="submission" date="2015-12" db="EMBL/GenBank/DDBJ databases">
        <title>Gene expression during late stages of embryo sac development: a critical building block for successful pollen-pistil interactions.</title>
        <authorList>
            <person name="Liu Y."/>
            <person name="Joly V."/>
            <person name="Sabar M."/>
            <person name="Matton D.P."/>
        </authorList>
    </citation>
    <scope>NUCLEOTIDE SEQUENCE</scope>
</reference>
<dbReference type="AlphaFoldDB" id="A0A0V0H8L5"/>
<dbReference type="PANTHER" id="PTHR14296:SF12">
    <property type="entry name" value="DDT DOMAIN-CONTAINING PROTEIN DDR4 ISOFORM X1"/>
    <property type="match status" value="1"/>
</dbReference>
<name>A0A0V0H8L5_SOLCH</name>
<protein>
    <submittedName>
        <fullName evidence="2">Putative ovule protein</fullName>
    </submittedName>
</protein>
<proteinExistence type="predicted"/>
<dbReference type="InterPro" id="IPR028938">
    <property type="entry name" value="Rsf1-like"/>
</dbReference>
<dbReference type="EMBL" id="GEDG01023457">
    <property type="protein sequence ID" value="JAP16725.1"/>
    <property type="molecule type" value="Transcribed_RNA"/>
</dbReference>
<sequence>MSKVKDKKSISAITSQWETLATTFEEFQNFVEKFSSSQVKWEADVGKAVEAHAIPALQKIQRKKDKAQKRQQREQRLVESLRNLAIPRSCRIRRPVNYTCGIYEFVLLINVF</sequence>
<evidence type="ECO:0000313" key="2">
    <source>
        <dbReference type="EMBL" id="JAP16725.1"/>
    </source>
</evidence>
<organism evidence="2">
    <name type="scientific">Solanum chacoense</name>
    <name type="common">Chaco potato</name>
    <dbReference type="NCBI Taxonomy" id="4108"/>
    <lineage>
        <taxon>Eukaryota</taxon>
        <taxon>Viridiplantae</taxon>
        <taxon>Streptophyta</taxon>
        <taxon>Embryophyta</taxon>
        <taxon>Tracheophyta</taxon>
        <taxon>Spermatophyta</taxon>
        <taxon>Magnoliopsida</taxon>
        <taxon>eudicotyledons</taxon>
        <taxon>Gunneridae</taxon>
        <taxon>Pentapetalae</taxon>
        <taxon>asterids</taxon>
        <taxon>lamiids</taxon>
        <taxon>Solanales</taxon>
        <taxon>Solanaceae</taxon>
        <taxon>Solanoideae</taxon>
        <taxon>Solaneae</taxon>
        <taxon>Solanum</taxon>
    </lineage>
</organism>
<keyword evidence="1" id="KW-0175">Coiled coil</keyword>
<dbReference type="PANTHER" id="PTHR14296">
    <property type="entry name" value="REMODELING AND SPACING FACTOR 1"/>
    <property type="match status" value="1"/>
</dbReference>
<accession>A0A0V0H8L5</accession>
<dbReference type="GO" id="GO:0031213">
    <property type="term" value="C:RSF complex"/>
    <property type="evidence" value="ECO:0007669"/>
    <property type="project" value="InterPro"/>
</dbReference>
<feature type="coiled-coil region" evidence="1">
    <location>
        <begin position="57"/>
        <end position="84"/>
    </location>
</feature>
<evidence type="ECO:0000256" key="1">
    <source>
        <dbReference type="SAM" id="Coils"/>
    </source>
</evidence>
<dbReference type="GO" id="GO:0006355">
    <property type="term" value="P:regulation of DNA-templated transcription"/>
    <property type="evidence" value="ECO:0007669"/>
    <property type="project" value="InterPro"/>
</dbReference>